<name>A0A9D2P2D8_9FIRM</name>
<sequence>MFETEYRKEMEEMGPSRAEMERLKRVLREGGRRTRPVRRGVLAAAVLCGVLAISALAVSPGLREQLSGLLGGYAAYTQPVEDTVCVVDGIELRVLSAMADSATVKVYAQVRDLTGQDRLSPDLAVSCVIQRAEEAKEGHEGASTTHGGKCVAFDETTGTALLELSAWGAYDGRSWSGGREEMVLRVFSLYPRGYASDALEVECTLPLELEILPSRVVALSGTVGTVRLKELYLSELGPSLLFEQEAESVLQYQPFAVYLADGTVCFP</sequence>
<dbReference type="EMBL" id="DWWJ01000202">
    <property type="protein sequence ID" value="HJC42026.1"/>
    <property type="molecule type" value="Genomic_DNA"/>
</dbReference>
<organism evidence="1 2">
    <name type="scientific">Candidatus Intestinimonas pullistercoris</name>
    <dbReference type="NCBI Taxonomy" id="2838623"/>
    <lineage>
        <taxon>Bacteria</taxon>
        <taxon>Bacillati</taxon>
        <taxon>Bacillota</taxon>
        <taxon>Clostridia</taxon>
        <taxon>Eubacteriales</taxon>
        <taxon>Intestinimonas</taxon>
    </lineage>
</organism>
<evidence type="ECO:0000313" key="1">
    <source>
        <dbReference type="EMBL" id="HJC42026.1"/>
    </source>
</evidence>
<dbReference type="AlphaFoldDB" id="A0A9D2P2D8"/>
<reference evidence="1" key="1">
    <citation type="journal article" date="2021" name="PeerJ">
        <title>Extensive microbial diversity within the chicken gut microbiome revealed by metagenomics and culture.</title>
        <authorList>
            <person name="Gilroy R."/>
            <person name="Ravi A."/>
            <person name="Getino M."/>
            <person name="Pursley I."/>
            <person name="Horton D.L."/>
            <person name="Alikhan N.F."/>
            <person name="Baker D."/>
            <person name="Gharbi K."/>
            <person name="Hall N."/>
            <person name="Watson M."/>
            <person name="Adriaenssens E.M."/>
            <person name="Foster-Nyarko E."/>
            <person name="Jarju S."/>
            <person name="Secka A."/>
            <person name="Antonio M."/>
            <person name="Oren A."/>
            <person name="Chaudhuri R.R."/>
            <person name="La Ragione R."/>
            <person name="Hildebrand F."/>
            <person name="Pallen M.J."/>
        </authorList>
    </citation>
    <scope>NUCLEOTIDE SEQUENCE</scope>
    <source>
        <strain evidence="1">CHK186-1790</strain>
    </source>
</reference>
<comment type="caution">
    <text evidence="1">The sequence shown here is derived from an EMBL/GenBank/DDBJ whole genome shotgun (WGS) entry which is preliminary data.</text>
</comment>
<proteinExistence type="predicted"/>
<evidence type="ECO:0000313" key="2">
    <source>
        <dbReference type="Proteomes" id="UP000823882"/>
    </source>
</evidence>
<gene>
    <name evidence="1" type="ORF">H9701_10835</name>
</gene>
<accession>A0A9D2P2D8</accession>
<feature type="non-terminal residue" evidence="1">
    <location>
        <position position="267"/>
    </location>
</feature>
<reference evidence="1" key="2">
    <citation type="submission" date="2021-04" db="EMBL/GenBank/DDBJ databases">
        <authorList>
            <person name="Gilroy R."/>
        </authorList>
    </citation>
    <scope>NUCLEOTIDE SEQUENCE</scope>
    <source>
        <strain evidence="1">CHK186-1790</strain>
    </source>
</reference>
<evidence type="ECO:0008006" key="3">
    <source>
        <dbReference type="Google" id="ProtNLM"/>
    </source>
</evidence>
<protein>
    <recommendedName>
        <fullName evidence="3">DUF4179 domain-containing protein</fullName>
    </recommendedName>
</protein>
<dbReference type="Proteomes" id="UP000823882">
    <property type="component" value="Unassembled WGS sequence"/>
</dbReference>